<dbReference type="Gene3D" id="3.90.550.10">
    <property type="entry name" value="Spore Coat Polysaccharide Biosynthesis Protein SpsA, Chain A"/>
    <property type="match status" value="1"/>
</dbReference>
<protein>
    <submittedName>
        <fullName evidence="4">Nucleotidyltransferase family protein</fullName>
    </submittedName>
</protein>
<feature type="domain" description="MobA-like NTP transferase" evidence="3">
    <location>
        <begin position="10"/>
        <end position="143"/>
    </location>
</feature>
<gene>
    <name evidence="4" type="ORF">POL72_29850</name>
</gene>
<keyword evidence="5" id="KW-1185">Reference proteome</keyword>
<dbReference type="EMBL" id="JAQNDK010000003">
    <property type="protein sequence ID" value="MDC0681979.1"/>
    <property type="molecule type" value="Genomic_DNA"/>
</dbReference>
<evidence type="ECO:0000256" key="1">
    <source>
        <dbReference type="ARBA" id="ARBA00022679"/>
    </source>
</evidence>
<organism evidence="4 5">
    <name type="scientific">Sorangium atrum</name>
    <dbReference type="NCBI Taxonomy" id="2995308"/>
    <lineage>
        <taxon>Bacteria</taxon>
        <taxon>Pseudomonadati</taxon>
        <taxon>Myxococcota</taxon>
        <taxon>Polyangia</taxon>
        <taxon>Polyangiales</taxon>
        <taxon>Polyangiaceae</taxon>
        <taxon>Sorangium</taxon>
    </lineage>
</organism>
<reference evidence="4 5" key="1">
    <citation type="submission" date="2023-01" db="EMBL/GenBank/DDBJ databases">
        <title>Minimal conservation of predation-associated metabolite biosynthetic gene clusters underscores biosynthetic potential of Myxococcota including descriptions for ten novel species: Archangium lansinium sp. nov., Myxococcus landrumus sp. nov., Nannocystis bai.</title>
        <authorList>
            <person name="Ahearne A."/>
            <person name="Stevens C."/>
            <person name="Dowd S."/>
        </authorList>
    </citation>
    <scope>NUCLEOTIDE SEQUENCE [LARGE SCALE GENOMIC DNA]</scope>
    <source>
        <strain evidence="4 5">WIWO2</strain>
    </source>
</reference>
<dbReference type="InterPro" id="IPR029044">
    <property type="entry name" value="Nucleotide-diphossugar_trans"/>
</dbReference>
<dbReference type="Pfam" id="PF12804">
    <property type="entry name" value="NTP_transf_3"/>
    <property type="match status" value="1"/>
</dbReference>
<dbReference type="PANTHER" id="PTHR43584">
    <property type="entry name" value="NUCLEOTIDYL TRANSFERASE"/>
    <property type="match status" value="1"/>
</dbReference>
<comment type="caution">
    <text evidence="4">The sequence shown here is derived from an EMBL/GenBank/DDBJ whole genome shotgun (WGS) entry which is preliminary data.</text>
</comment>
<dbReference type="CDD" id="cd06915">
    <property type="entry name" value="NTP_transferase_WcbM_like"/>
    <property type="match status" value="1"/>
</dbReference>
<keyword evidence="2" id="KW-0548">Nucleotidyltransferase</keyword>
<sequence length="248" mass="26570">MRADDSPPQAVILAGGLGTRMRPRTERTPKFLLPVAGRPFGAWLLERLAAAGFAEVVLCVGHLGDAIRQAMGDRFAGLPLHYADDGPDLLGTAGALRRALPQLAPVFLMTYGDSYLPFDYLAPLRDLCTHPGALGTMAVYRNEGRFDASNAAISGDLVVRYEKRRAGARPDPALDHIDYGATALRREVIEALPADAPLGFEVVHRDLAARGRLRALAVAARFYEIGSEQGLRDLEAALATAAATEARG</sequence>
<evidence type="ECO:0000256" key="2">
    <source>
        <dbReference type="ARBA" id="ARBA00022695"/>
    </source>
</evidence>
<name>A0ABT5C6D0_9BACT</name>
<dbReference type="SUPFAM" id="SSF53448">
    <property type="entry name" value="Nucleotide-diphospho-sugar transferases"/>
    <property type="match status" value="1"/>
</dbReference>
<dbReference type="RefSeq" id="WP_272099475.1">
    <property type="nucleotide sequence ID" value="NZ_JAQNDK010000003.1"/>
</dbReference>
<dbReference type="InterPro" id="IPR025877">
    <property type="entry name" value="MobA-like_NTP_Trfase"/>
</dbReference>
<evidence type="ECO:0000313" key="5">
    <source>
        <dbReference type="Proteomes" id="UP001217485"/>
    </source>
</evidence>
<dbReference type="InterPro" id="IPR050065">
    <property type="entry name" value="GlmU-like"/>
</dbReference>
<evidence type="ECO:0000259" key="3">
    <source>
        <dbReference type="Pfam" id="PF12804"/>
    </source>
</evidence>
<evidence type="ECO:0000313" key="4">
    <source>
        <dbReference type="EMBL" id="MDC0681979.1"/>
    </source>
</evidence>
<dbReference type="PANTHER" id="PTHR43584:SF8">
    <property type="entry name" value="N-ACETYLMURAMATE ALPHA-1-PHOSPHATE URIDYLYLTRANSFERASE"/>
    <property type="match status" value="1"/>
</dbReference>
<accession>A0ABT5C6D0</accession>
<dbReference type="Proteomes" id="UP001217485">
    <property type="component" value="Unassembled WGS sequence"/>
</dbReference>
<proteinExistence type="predicted"/>
<keyword evidence="1" id="KW-0808">Transferase</keyword>